<dbReference type="PIRSF" id="PIRSF017082">
    <property type="entry name" value="YflP"/>
    <property type="match status" value="1"/>
</dbReference>
<dbReference type="InterPro" id="IPR006311">
    <property type="entry name" value="TAT_signal"/>
</dbReference>
<organism evidence="3">
    <name type="scientific">Cupriavidus necator</name>
    <name type="common">Alcaligenes eutrophus</name>
    <name type="synonym">Ralstonia eutropha</name>
    <dbReference type="NCBI Taxonomy" id="106590"/>
    <lineage>
        <taxon>Bacteria</taxon>
        <taxon>Pseudomonadati</taxon>
        <taxon>Pseudomonadota</taxon>
        <taxon>Betaproteobacteria</taxon>
        <taxon>Burkholderiales</taxon>
        <taxon>Burkholderiaceae</taxon>
        <taxon>Cupriavidus</taxon>
    </lineage>
</organism>
<dbReference type="EMBL" id="FMSH01000398">
    <property type="protein sequence ID" value="SCU86402.1"/>
    <property type="molecule type" value="Genomic_DNA"/>
</dbReference>
<dbReference type="Pfam" id="PF03401">
    <property type="entry name" value="TctC"/>
    <property type="match status" value="1"/>
</dbReference>
<evidence type="ECO:0000256" key="1">
    <source>
        <dbReference type="ARBA" id="ARBA00006987"/>
    </source>
</evidence>
<gene>
    <name evidence="3" type="ORF">CNECB9_4570015</name>
</gene>
<evidence type="ECO:0000313" key="3">
    <source>
        <dbReference type="EMBL" id="SCU86402.1"/>
    </source>
</evidence>
<dbReference type="InterPro" id="IPR005064">
    <property type="entry name" value="BUG"/>
</dbReference>
<dbReference type="PANTHER" id="PTHR42928">
    <property type="entry name" value="TRICARBOXYLATE-BINDING PROTEIN"/>
    <property type="match status" value="1"/>
</dbReference>
<dbReference type="PROSITE" id="PS51318">
    <property type="entry name" value="TAT"/>
    <property type="match status" value="1"/>
</dbReference>
<name>A0A1K0ILP8_CUPNE</name>
<accession>A0A1K0ILP8</accession>
<reference evidence="3" key="1">
    <citation type="submission" date="2016-09" db="EMBL/GenBank/DDBJ databases">
        <authorList>
            <person name="Capua I."/>
            <person name="De Benedictis P."/>
            <person name="Joannis T."/>
            <person name="Lombin L.H."/>
            <person name="Cattoli G."/>
        </authorList>
    </citation>
    <scope>NUCLEOTIDE SEQUENCE</scope>
    <source>
        <strain evidence="3">B9</strain>
    </source>
</reference>
<proteinExistence type="inferred from homology"/>
<sequence>MSENPQRRKLLLAAAAVACLPLASLAADAWPSRPIRIIVPYPAGGGPDISVRKLAEVLGKQLGVSVIVENKPGASALLGSQVAAASRPDGYTVAYITSGLVTVQAMTHKIDMTKALQPVARINASAFVAVVPSTSKYRTLSTLLAEAKAQPGKLSYGSAGVGSPAHMAVEHLRMRVPGLNFLHVPYKGAVESINALRAGEIDFSVLVLSTAMPLIKAGTLKALAVTTPDRVSQLPEVPTFAEVGVAQYGFKSWGGFALPAGTPPAITDKLFAALRTASRDPGFQSLQESLGAFQEFSASPSAFSKELDEAIRTEELLVKKIQ</sequence>
<dbReference type="CDD" id="cd07012">
    <property type="entry name" value="PBP2_Bug_TTT"/>
    <property type="match status" value="1"/>
</dbReference>
<feature type="chain" id="PRO_5012678976" evidence="2">
    <location>
        <begin position="27"/>
        <end position="322"/>
    </location>
</feature>
<evidence type="ECO:0000256" key="2">
    <source>
        <dbReference type="SAM" id="SignalP"/>
    </source>
</evidence>
<feature type="signal peptide" evidence="2">
    <location>
        <begin position="1"/>
        <end position="26"/>
    </location>
</feature>
<dbReference type="InterPro" id="IPR042100">
    <property type="entry name" value="Bug_dom1"/>
</dbReference>
<keyword evidence="2" id="KW-0732">Signal</keyword>
<dbReference type="Gene3D" id="3.40.190.150">
    <property type="entry name" value="Bordetella uptake gene, domain 1"/>
    <property type="match status" value="1"/>
</dbReference>
<comment type="similarity">
    <text evidence="1">Belongs to the UPF0065 (bug) family.</text>
</comment>
<dbReference type="SUPFAM" id="SSF53850">
    <property type="entry name" value="Periplasmic binding protein-like II"/>
    <property type="match status" value="1"/>
</dbReference>
<dbReference type="AlphaFoldDB" id="A0A1K0ILP8"/>
<dbReference type="RefSeq" id="WP_340528056.1">
    <property type="nucleotide sequence ID" value="NZ_FMSH01000398.1"/>
</dbReference>
<dbReference type="Gene3D" id="3.40.190.10">
    <property type="entry name" value="Periplasmic binding protein-like II"/>
    <property type="match status" value="1"/>
</dbReference>
<protein>
    <submittedName>
        <fullName evidence="3">Extra-cytoplasmic solute receptor family protein 77</fullName>
    </submittedName>
</protein>
<dbReference type="PANTHER" id="PTHR42928:SF5">
    <property type="entry name" value="BLR1237 PROTEIN"/>
    <property type="match status" value="1"/>
</dbReference>
<keyword evidence="3" id="KW-0675">Receptor</keyword>